<dbReference type="InterPro" id="IPR036661">
    <property type="entry name" value="Luciferase-like_sf"/>
</dbReference>
<dbReference type="Pfam" id="PF00296">
    <property type="entry name" value="Bac_luciferase"/>
    <property type="match status" value="1"/>
</dbReference>
<evidence type="ECO:0000313" key="7">
    <source>
        <dbReference type="Proteomes" id="UP000093053"/>
    </source>
</evidence>
<dbReference type="Gene3D" id="3.20.20.30">
    <property type="entry name" value="Luciferase-like domain"/>
    <property type="match status" value="1"/>
</dbReference>
<sequence length="279" mass="29431">MVAVVMDMGVQGLNTGGSIAPAEALRLAGLVERLGFRSWWAVEHVVLPSPRVDPSPAEPDAPMLDPLVSLGFVAAATSRLELGTGIVILPQRNPVVLAKQVATLDVLSGGRFTLGVGAGYLPQEFAAVGVPFADRGRRSDEYIDAMRALWHSPAPAFDGRYVSFSGVDAHPRPANARIAVGGASDAALRRALTRGNAWIGIGTPEETAANLKRLRRLSALTERADALGALEINVVATAPLDPSVVRQYEDLGVDQLIVYPGALDMPLDEALPHLISLVA</sequence>
<dbReference type="InterPro" id="IPR011251">
    <property type="entry name" value="Luciferase-like_dom"/>
</dbReference>
<evidence type="ECO:0000313" key="6">
    <source>
        <dbReference type="EMBL" id="ANZ37403.1"/>
    </source>
</evidence>
<keyword evidence="2" id="KW-0288">FMN</keyword>
<dbReference type="GO" id="GO:0046306">
    <property type="term" value="P:alkanesulfonate catabolic process"/>
    <property type="evidence" value="ECO:0007669"/>
    <property type="project" value="TreeGrafter"/>
</dbReference>
<evidence type="ECO:0000256" key="3">
    <source>
        <dbReference type="ARBA" id="ARBA00023002"/>
    </source>
</evidence>
<reference evidence="6 7" key="1">
    <citation type="submission" date="2016-07" db="EMBL/GenBank/DDBJ databases">
        <title>Complete genome sequence of the Lentzea guizhouensis DHS C013.</title>
        <authorList>
            <person name="Cao C."/>
        </authorList>
    </citation>
    <scope>NUCLEOTIDE SEQUENCE [LARGE SCALE GENOMIC DNA]</scope>
    <source>
        <strain evidence="6 7">DHS C013</strain>
    </source>
</reference>
<dbReference type="EMBL" id="CP016793">
    <property type="protein sequence ID" value="ANZ37403.1"/>
    <property type="molecule type" value="Genomic_DNA"/>
</dbReference>
<name>A0A1B2HI51_9PSEU</name>
<dbReference type="KEGG" id="led:BBK82_16400"/>
<dbReference type="AlphaFoldDB" id="A0A1B2HI51"/>
<dbReference type="InterPro" id="IPR050172">
    <property type="entry name" value="SsuD_RutA_monooxygenase"/>
</dbReference>
<dbReference type="STRING" id="1586287.BBK82_16400"/>
<evidence type="ECO:0000256" key="1">
    <source>
        <dbReference type="ARBA" id="ARBA00022630"/>
    </source>
</evidence>
<dbReference type="Proteomes" id="UP000093053">
    <property type="component" value="Chromosome"/>
</dbReference>
<evidence type="ECO:0000259" key="5">
    <source>
        <dbReference type="Pfam" id="PF00296"/>
    </source>
</evidence>
<keyword evidence="1" id="KW-0285">Flavoprotein</keyword>
<dbReference type="OrthoDB" id="3206024at2"/>
<accession>A0A1B2HI51</accession>
<organism evidence="6 7">
    <name type="scientific">Lentzea guizhouensis</name>
    <dbReference type="NCBI Taxonomy" id="1586287"/>
    <lineage>
        <taxon>Bacteria</taxon>
        <taxon>Bacillati</taxon>
        <taxon>Actinomycetota</taxon>
        <taxon>Actinomycetes</taxon>
        <taxon>Pseudonocardiales</taxon>
        <taxon>Pseudonocardiaceae</taxon>
        <taxon>Lentzea</taxon>
    </lineage>
</organism>
<dbReference type="GO" id="GO:0008726">
    <property type="term" value="F:alkanesulfonate monooxygenase activity"/>
    <property type="evidence" value="ECO:0007669"/>
    <property type="project" value="TreeGrafter"/>
</dbReference>
<evidence type="ECO:0000256" key="4">
    <source>
        <dbReference type="ARBA" id="ARBA00023033"/>
    </source>
</evidence>
<keyword evidence="7" id="KW-1185">Reference proteome</keyword>
<dbReference type="PANTHER" id="PTHR42847">
    <property type="entry name" value="ALKANESULFONATE MONOOXYGENASE"/>
    <property type="match status" value="1"/>
</dbReference>
<evidence type="ECO:0000256" key="2">
    <source>
        <dbReference type="ARBA" id="ARBA00022643"/>
    </source>
</evidence>
<protein>
    <submittedName>
        <fullName evidence="6">LLM class F420-dependent oxidoreductase</fullName>
    </submittedName>
</protein>
<dbReference type="NCBIfam" id="TIGR03619">
    <property type="entry name" value="F420_Rv2161c"/>
    <property type="match status" value="1"/>
</dbReference>
<proteinExistence type="predicted"/>
<dbReference type="PANTHER" id="PTHR42847:SF4">
    <property type="entry name" value="ALKANESULFONATE MONOOXYGENASE-RELATED"/>
    <property type="match status" value="1"/>
</dbReference>
<feature type="domain" description="Luciferase-like" evidence="5">
    <location>
        <begin position="11"/>
        <end position="237"/>
    </location>
</feature>
<dbReference type="InterPro" id="IPR019921">
    <property type="entry name" value="Lucif-like_OxRdtase_Rv2161c"/>
</dbReference>
<dbReference type="SUPFAM" id="SSF51679">
    <property type="entry name" value="Bacterial luciferase-like"/>
    <property type="match status" value="1"/>
</dbReference>
<keyword evidence="3" id="KW-0560">Oxidoreductase</keyword>
<keyword evidence="4" id="KW-0503">Monooxygenase</keyword>
<gene>
    <name evidence="6" type="ORF">BBK82_16400</name>
</gene>